<evidence type="ECO:0000313" key="3">
    <source>
        <dbReference type="EMBL" id="SEJ43094.1"/>
    </source>
</evidence>
<dbReference type="InterPro" id="IPR012337">
    <property type="entry name" value="RNaseH-like_sf"/>
</dbReference>
<evidence type="ECO:0000256" key="1">
    <source>
        <dbReference type="SAM" id="MobiDB-lite"/>
    </source>
</evidence>
<sequence length="128" mass="14705">MLKQDIRLDDGQAPWRRIELHLDRPTESGESVLWLWSTLPATIDARQIADLYRRRWHIEGMFQRLESVLQSEIRSLGHPRAALLGFAVEVLKRSVEQAHRERLPEGWEASPLPPGGAGQKPLRGDARR</sequence>
<feature type="non-terminal residue" evidence="3">
    <location>
        <position position="128"/>
    </location>
</feature>
<dbReference type="InterPro" id="IPR002559">
    <property type="entry name" value="Transposase_11"/>
</dbReference>
<evidence type="ECO:0000313" key="4">
    <source>
        <dbReference type="Proteomes" id="UP000199005"/>
    </source>
</evidence>
<accession>A0A1H6YTD7</accession>
<dbReference type="GO" id="GO:0006313">
    <property type="term" value="P:DNA transposition"/>
    <property type="evidence" value="ECO:0007669"/>
    <property type="project" value="InterPro"/>
</dbReference>
<dbReference type="GO" id="GO:0004803">
    <property type="term" value="F:transposase activity"/>
    <property type="evidence" value="ECO:0007669"/>
    <property type="project" value="InterPro"/>
</dbReference>
<dbReference type="SUPFAM" id="SSF53098">
    <property type="entry name" value="Ribonuclease H-like"/>
    <property type="match status" value="1"/>
</dbReference>
<name>A0A1H6YTD7_9GAMM</name>
<dbReference type="STRING" id="170623.SAMN04244579_04329"/>
<dbReference type="Gene3D" id="3.90.350.10">
    <property type="entry name" value="Transposase Inhibitor Protein From Tn5, Chain A, domain 1"/>
    <property type="match status" value="1"/>
</dbReference>
<dbReference type="AlphaFoldDB" id="A0A1H6YTD7"/>
<dbReference type="Pfam" id="PF01609">
    <property type="entry name" value="DDE_Tnp_1"/>
    <property type="match status" value="1"/>
</dbReference>
<gene>
    <name evidence="3" type="ORF">SAMN04244579_04329</name>
</gene>
<reference evidence="3 4" key="1">
    <citation type="submission" date="2016-10" db="EMBL/GenBank/DDBJ databases">
        <authorList>
            <person name="de Groot N.N."/>
        </authorList>
    </citation>
    <scope>NUCLEOTIDE SEQUENCE [LARGE SCALE GENOMIC DNA]</scope>
    <source>
        <strain evidence="3 4">DSM 1041</strain>
    </source>
</reference>
<proteinExistence type="predicted"/>
<feature type="domain" description="Transposase IS4-like" evidence="2">
    <location>
        <begin position="5"/>
        <end position="71"/>
    </location>
</feature>
<dbReference type="EMBL" id="FNYO01000101">
    <property type="protein sequence ID" value="SEJ43094.1"/>
    <property type="molecule type" value="Genomic_DNA"/>
</dbReference>
<protein>
    <submittedName>
        <fullName evidence="3">Transposase DDE domain-containing protein</fullName>
    </submittedName>
</protein>
<dbReference type="GO" id="GO:0003677">
    <property type="term" value="F:DNA binding"/>
    <property type="evidence" value="ECO:0007669"/>
    <property type="project" value="InterPro"/>
</dbReference>
<feature type="region of interest" description="Disordered" evidence="1">
    <location>
        <begin position="102"/>
        <end position="128"/>
    </location>
</feature>
<evidence type="ECO:0000259" key="2">
    <source>
        <dbReference type="Pfam" id="PF01609"/>
    </source>
</evidence>
<organism evidence="3 4">
    <name type="scientific">Azotobacter beijerinckii</name>
    <dbReference type="NCBI Taxonomy" id="170623"/>
    <lineage>
        <taxon>Bacteria</taxon>
        <taxon>Pseudomonadati</taxon>
        <taxon>Pseudomonadota</taxon>
        <taxon>Gammaproteobacteria</taxon>
        <taxon>Pseudomonadales</taxon>
        <taxon>Pseudomonadaceae</taxon>
        <taxon>Azotobacter</taxon>
    </lineage>
</organism>
<dbReference type="Proteomes" id="UP000199005">
    <property type="component" value="Unassembled WGS sequence"/>
</dbReference>